<dbReference type="RefSeq" id="WP_188667529.1">
    <property type="nucleotide sequence ID" value="NZ_BMJI01000005.1"/>
</dbReference>
<dbReference type="InterPro" id="IPR000836">
    <property type="entry name" value="PRTase_dom"/>
</dbReference>
<keyword evidence="5" id="KW-1185">Reference proteome</keyword>
<feature type="domain" description="Phosphoribosyltransferase" evidence="3">
    <location>
        <begin position="239"/>
        <end position="287"/>
    </location>
</feature>
<dbReference type="Proteomes" id="UP000597761">
    <property type="component" value="Unassembled WGS sequence"/>
</dbReference>
<dbReference type="Pfam" id="PF00156">
    <property type="entry name" value="Pribosyltran"/>
    <property type="match status" value="1"/>
</dbReference>
<dbReference type="PANTHER" id="PTHR47505:SF1">
    <property type="entry name" value="DNA UTILIZATION PROTEIN YHGH"/>
    <property type="match status" value="1"/>
</dbReference>
<evidence type="ECO:0000313" key="5">
    <source>
        <dbReference type="Proteomes" id="UP000597761"/>
    </source>
</evidence>
<dbReference type="SUPFAM" id="SSF53271">
    <property type="entry name" value="PRTase-like"/>
    <property type="match status" value="1"/>
</dbReference>
<evidence type="ECO:0000259" key="3">
    <source>
        <dbReference type="Pfam" id="PF00156"/>
    </source>
</evidence>
<dbReference type="CDD" id="cd06223">
    <property type="entry name" value="PRTases_typeI"/>
    <property type="match status" value="1"/>
</dbReference>
<feature type="transmembrane region" description="Helical" evidence="2">
    <location>
        <begin position="21"/>
        <end position="41"/>
    </location>
</feature>
<comment type="caution">
    <text evidence="4">The sequence shown here is derived from an EMBL/GenBank/DDBJ whole genome shotgun (WGS) entry which is preliminary data.</text>
</comment>
<dbReference type="EMBL" id="BMJI01000005">
    <property type="protein sequence ID" value="GGC87562.1"/>
    <property type="molecule type" value="Genomic_DNA"/>
</dbReference>
<dbReference type="Gene3D" id="3.40.50.2020">
    <property type="match status" value="1"/>
</dbReference>
<organism evidence="4 5">
    <name type="scientific">Tersicoccus solisilvae</name>
    <dbReference type="NCBI Taxonomy" id="1882339"/>
    <lineage>
        <taxon>Bacteria</taxon>
        <taxon>Bacillati</taxon>
        <taxon>Actinomycetota</taxon>
        <taxon>Actinomycetes</taxon>
        <taxon>Micrococcales</taxon>
        <taxon>Micrococcaceae</taxon>
        <taxon>Tersicoccus</taxon>
    </lineage>
</organism>
<dbReference type="InterPro" id="IPR029057">
    <property type="entry name" value="PRTase-like"/>
</dbReference>
<evidence type="ECO:0000256" key="1">
    <source>
        <dbReference type="ARBA" id="ARBA00008007"/>
    </source>
</evidence>
<evidence type="ECO:0000256" key="2">
    <source>
        <dbReference type="SAM" id="Phobius"/>
    </source>
</evidence>
<keyword evidence="2" id="KW-0812">Transmembrane</keyword>
<protein>
    <recommendedName>
        <fullName evidence="3">Phosphoribosyltransferase domain-containing protein</fullName>
    </recommendedName>
</protein>
<sequence length="292" mass="30673">MELDTSPRHRGPWPRFARLRLLAGAVEAGILAFLALLLPVWCPGCGRIDVSLCRRCAARLRRATARPFAAEASAPGLPVAPALAVTAAGNYRAGRTDAVLLAFKDHGRTDLAPPVAAALGRAVAVAARRAGAQARDGPLLLVAVPIRRRARWRRGYHPVGVLLRSALRRGLLPPGTVLMPCLTTRWWPALGSPPWAAGFSSLTGRRGMRRPGAGAHRGAGRRARARRLAGSMRVRRGGRRIPVPPGSVVLLVDDVLTTGATLAEARRALAAAGVPVHGAAVVAAVPAPGRGR</sequence>
<reference evidence="5" key="1">
    <citation type="journal article" date="2019" name="Int. J. Syst. Evol. Microbiol.">
        <title>The Global Catalogue of Microorganisms (GCM) 10K type strain sequencing project: providing services to taxonomists for standard genome sequencing and annotation.</title>
        <authorList>
            <consortium name="The Broad Institute Genomics Platform"/>
            <consortium name="The Broad Institute Genome Sequencing Center for Infectious Disease"/>
            <person name="Wu L."/>
            <person name="Ma J."/>
        </authorList>
    </citation>
    <scope>NUCLEOTIDE SEQUENCE [LARGE SCALE GENOMIC DNA]</scope>
    <source>
        <strain evidence="5">CGMCC 1.15480</strain>
    </source>
</reference>
<keyword evidence="2" id="KW-1133">Transmembrane helix</keyword>
<gene>
    <name evidence="4" type="ORF">GCM10011512_13140</name>
</gene>
<dbReference type="PANTHER" id="PTHR47505">
    <property type="entry name" value="DNA UTILIZATION PROTEIN YHGH"/>
    <property type="match status" value="1"/>
</dbReference>
<proteinExistence type="inferred from homology"/>
<dbReference type="InterPro" id="IPR051910">
    <property type="entry name" value="ComF/GntX_DNA_util-trans"/>
</dbReference>
<evidence type="ECO:0000313" key="4">
    <source>
        <dbReference type="EMBL" id="GGC87562.1"/>
    </source>
</evidence>
<name>A0ABQ1NYV5_9MICC</name>
<comment type="similarity">
    <text evidence="1">Belongs to the ComF/GntX family.</text>
</comment>
<keyword evidence="2" id="KW-0472">Membrane</keyword>
<accession>A0ABQ1NYV5</accession>